<dbReference type="EMBL" id="JAPJDO010000004">
    <property type="protein sequence ID" value="MCX2936453.1"/>
    <property type="molecule type" value="Genomic_DNA"/>
</dbReference>
<evidence type="ECO:0000259" key="7">
    <source>
        <dbReference type="Pfam" id="PF00441"/>
    </source>
</evidence>
<evidence type="ECO:0000256" key="6">
    <source>
        <dbReference type="RuleBase" id="RU362125"/>
    </source>
</evidence>
<dbReference type="Gene3D" id="1.10.540.10">
    <property type="entry name" value="Acyl-CoA dehydrogenase/oxidase, N-terminal domain"/>
    <property type="match status" value="1"/>
</dbReference>
<dbReference type="SUPFAM" id="SSF56645">
    <property type="entry name" value="Acyl-CoA dehydrogenase NM domain-like"/>
    <property type="match status" value="1"/>
</dbReference>
<dbReference type="Proteomes" id="UP001300745">
    <property type="component" value="Unassembled WGS sequence"/>
</dbReference>
<dbReference type="PANTHER" id="PTHR43292">
    <property type="entry name" value="ACYL-COA DEHYDROGENASE"/>
    <property type="match status" value="1"/>
</dbReference>
<gene>
    <name evidence="10" type="ORF">ORI27_07075</name>
</gene>
<dbReference type="Gene3D" id="1.20.140.10">
    <property type="entry name" value="Butyryl-CoA Dehydrogenase, subunit A, domain 3"/>
    <property type="match status" value="1"/>
</dbReference>
<evidence type="ECO:0000259" key="9">
    <source>
        <dbReference type="Pfam" id="PF02771"/>
    </source>
</evidence>
<dbReference type="InterPro" id="IPR052161">
    <property type="entry name" value="Mycobact_Acyl-CoA_DH"/>
</dbReference>
<evidence type="ECO:0000259" key="8">
    <source>
        <dbReference type="Pfam" id="PF02770"/>
    </source>
</evidence>
<keyword evidence="5 6" id="KW-0560">Oxidoreductase</keyword>
<dbReference type="InterPro" id="IPR006091">
    <property type="entry name" value="Acyl-CoA_Oxase/DH_mid-dom"/>
</dbReference>
<dbReference type="Pfam" id="PF00441">
    <property type="entry name" value="Acyl-CoA_dh_1"/>
    <property type="match status" value="1"/>
</dbReference>
<dbReference type="InterPro" id="IPR036250">
    <property type="entry name" value="AcylCo_DH-like_C"/>
</dbReference>
<accession>A0ABT3SAD9</accession>
<keyword evidence="4 6" id="KW-0274">FAD</keyword>
<dbReference type="InterPro" id="IPR037069">
    <property type="entry name" value="AcylCoA_DH/ox_N_sf"/>
</dbReference>
<evidence type="ECO:0000256" key="4">
    <source>
        <dbReference type="ARBA" id="ARBA00022827"/>
    </source>
</evidence>
<name>A0ABT3SAD9_9MYCO</name>
<feature type="domain" description="Acyl-CoA dehydrogenase/oxidase N-terminal" evidence="9">
    <location>
        <begin position="45"/>
        <end position="135"/>
    </location>
</feature>
<protein>
    <submittedName>
        <fullName evidence="10">Acyl-CoA dehydrogenase family protein</fullName>
    </submittedName>
</protein>
<keyword evidence="3 6" id="KW-0285">Flavoprotein</keyword>
<feature type="domain" description="Acyl-CoA oxidase/dehydrogenase middle" evidence="8">
    <location>
        <begin position="139"/>
        <end position="237"/>
    </location>
</feature>
<evidence type="ECO:0000256" key="1">
    <source>
        <dbReference type="ARBA" id="ARBA00001974"/>
    </source>
</evidence>
<keyword evidence="11" id="KW-1185">Reference proteome</keyword>
<dbReference type="Gene3D" id="2.40.110.10">
    <property type="entry name" value="Butyryl-CoA Dehydrogenase, subunit A, domain 2"/>
    <property type="match status" value="1"/>
</dbReference>
<dbReference type="PANTHER" id="PTHR43292:SF4">
    <property type="entry name" value="ACYL-COA DEHYDROGENASE FADE34"/>
    <property type="match status" value="1"/>
</dbReference>
<evidence type="ECO:0000256" key="5">
    <source>
        <dbReference type="ARBA" id="ARBA00023002"/>
    </source>
</evidence>
<evidence type="ECO:0000256" key="3">
    <source>
        <dbReference type="ARBA" id="ARBA00022630"/>
    </source>
</evidence>
<proteinExistence type="inferred from homology"/>
<evidence type="ECO:0000313" key="11">
    <source>
        <dbReference type="Proteomes" id="UP001300745"/>
    </source>
</evidence>
<dbReference type="Pfam" id="PF02770">
    <property type="entry name" value="Acyl-CoA_dh_M"/>
    <property type="match status" value="1"/>
</dbReference>
<evidence type="ECO:0000256" key="2">
    <source>
        <dbReference type="ARBA" id="ARBA00009347"/>
    </source>
</evidence>
<dbReference type="Pfam" id="PF02771">
    <property type="entry name" value="Acyl-CoA_dh_N"/>
    <property type="match status" value="1"/>
</dbReference>
<dbReference type="InterPro" id="IPR013786">
    <property type="entry name" value="AcylCoA_DH/ox_N"/>
</dbReference>
<organism evidence="10 11">
    <name type="scientific">Mycobacterium pinniadriaticum</name>
    <dbReference type="NCBI Taxonomy" id="2994102"/>
    <lineage>
        <taxon>Bacteria</taxon>
        <taxon>Bacillati</taxon>
        <taxon>Actinomycetota</taxon>
        <taxon>Actinomycetes</taxon>
        <taxon>Mycobacteriales</taxon>
        <taxon>Mycobacteriaceae</taxon>
        <taxon>Mycobacterium</taxon>
    </lineage>
</organism>
<dbReference type="InterPro" id="IPR046373">
    <property type="entry name" value="Acyl-CoA_Oxase/DH_mid-dom_sf"/>
</dbReference>
<dbReference type="InterPro" id="IPR009075">
    <property type="entry name" value="AcylCo_DH/oxidase_C"/>
</dbReference>
<reference evidence="10 11" key="1">
    <citation type="submission" date="2022-11" db="EMBL/GenBank/DDBJ databases">
        <title>Mycobacterium sp. nov.</title>
        <authorList>
            <person name="Papic B."/>
            <person name="Spicic S."/>
            <person name="Duvnjak S."/>
        </authorList>
    </citation>
    <scope>NUCLEOTIDE SEQUENCE [LARGE SCALE GENOMIC DNA]</scope>
    <source>
        <strain evidence="10 11">CVI_P4</strain>
    </source>
</reference>
<dbReference type="RefSeq" id="WP_265995799.1">
    <property type="nucleotide sequence ID" value="NZ_JAPJDN010000004.1"/>
</dbReference>
<dbReference type="SUPFAM" id="SSF47203">
    <property type="entry name" value="Acyl-CoA dehydrogenase C-terminal domain-like"/>
    <property type="match status" value="1"/>
</dbReference>
<sequence length="408" mass="44445">MTLETSLFATRCRNFLDRHAERIDEAGSVSADASDEIPVFDSPEPHEEQVQLAAAREWQRELFDAGLAWITGPPEYGGAGLDDEHQLLFEEMCAEYRLPKLDTVFVTLHIVLPGIVASASEELKRRLVPSMLRGDTIACQLFSEPGAGSDLSAVSTRAVPVESTGTGSGEWVASGQKVWTTGGHYSDVGLLLARTGDDPKPHRRLTMFVVDMHDPAIEVRPLREMSGGAHFNEVFIDNLRISDDRRVGEVNGGWRVAMATLGGERKAVGYSRDAPNWVVVLRLVELTRKAALQGPVDPSVVDAVVDCYVLGSVIERTAASLSAAERRGELIGPEMSTLKLLRNRLLSKCMDTARHVLGMNMLADSGEWGTYAWGYASTLAPGLRIGGGTDEIQRNVIGERVLGLPRGR</sequence>
<evidence type="ECO:0000313" key="10">
    <source>
        <dbReference type="EMBL" id="MCX2936453.1"/>
    </source>
</evidence>
<comment type="caution">
    <text evidence="10">The sequence shown here is derived from an EMBL/GenBank/DDBJ whole genome shotgun (WGS) entry which is preliminary data.</text>
</comment>
<comment type="cofactor">
    <cofactor evidence="1 6">
        <name>FAD</name>
        <dbReference type="ChEBI" id="CHEBI:57692"/>
    </cofactor>
</comment>
<feature type="domain" description="Acyl-CoA dehydrogenase/oxidase C-terminal" evidence="7">
    <location>
        <begin position="251"/>
        <end position="402"/>
    </location>
</feature>
<dbReference type="InterPro" id="IPR009100">
    <property type="entry name" value="AcylCoA_DH/oxidase_NM_dom_sf"/>
</dbReference>
<comment type="similarity">
    <text evidence="2 6">Belongs to the acyl-CoA dehydrogenase family.</text>
</comment>